<sequence length="379" mass="40300">MDYLKFKPATFVLVIILLAIALTSKPATAEIATVKDWIGFFDTTAGDGKTAAYSTTDPKFIDGHLWAYTNSNCTLTPQTAGTTPSLSNPSGCDITPNPLPESGTYEYRMYAYDGQNSEALIAKSIAINPAPSAEPGSGTGPICPSQAANPRVQDGLISAPYGSEKFGNPGGTCAIDQGKAAFAPYKIPSYDDLKSIYYTQSKAYKTTPISGDADQNDLTISQNSAFYISGDLGFSGNPAGSSTGVIFVDGSLYIAADLTYGTNTSGLVFVVKGNVMIDKSVKLINAVIISDNTVYTAVDLLANPPVTTCIKNNIDVGASTNALTINGSLISLKEGSIVFCRKLTDDFLWPAEKINQEPKYLVILKDLFSDTLQKWSEIQ</sequence>
<feature type="signal peptide" evidence="1">
    <location>
        <begin position="1"/>
        <end position="29"/>
    </location>
</feature>
<dbReference type="EMBL" id="LBYB01000003">
    <property type="protein sequence ID" value="KKR42208.1"/>
    <property type="molecule type" value="Genomic_DNA"/>
</dbReference>
<gene>
    <name evidence="2" type="ORF">UT77_C0003G0003</name>
</gene>
<dbReference type="Proteomes" id="UP000034881">
    <property type="component" value="Unassembled WGS sequence"/>
</dbReference>
<keyword evidence="1" id="KW-0732">Signal</keyword>
<comment type="caution">
    <text evidence="2">The sequence shown here is derived from an EMBL/GenBank/DDBJ whole genome shotgun (WGS) entry which is preliminary data.</text>
</comment>
<evidence type="ECO:0000256" key="1">
    <source>
        <dbReference type="SAM" id="SignalP"/>
    </source>
</evidence>
<dbReference type="PATRIC" id="fig|1618431.3.peg.460"/>
<accession>A0A0G0QQ27</accession>
<protein>
    <submittedName>
        <fullName evidence="2">Uncharacterized protein</fullName>
    </submittedName>
</protein>
<evidence type="ECO:0000313" key="3">
    <source>
        <dbReference type="Proteomes" id="UP000034881"/>
    </source>
</evidence>
<evidence type="ECO:0000313" key="2">
    <source>
        <dbReference type="EMBL" id="KKR42208.1"/>
    </source>
</evidence>
<proteinExistence type="predicted"/>
<dbReference type="AlphaFoldDB" id="A0A0G0QQ27"/>
<reference evidence="2 3" key="1">
    <citation type="journal article" date="2015" name="Nature">
        <title>rRNA introns, odd ribosomes, and small enigmatic genomes across a large radiation of phyla.</title>
        <authorList>
            <person name="Brown C.T."/>
            <person name="Hug L.A."/>
            <person name="Thomas B.C."/>
            <person name="Sharon I."/>
            <person name="Castelle C.J."/>
            <person name="Singh A."/>
            <person name="Wilkins M.J."/>
            <person name="Williams K.H."/>
            <person name="Banfield J.F."/>
        </authorList>
    </citation>
    <scope>NUCLEOTIDE SEQUENCE [LARGE SCALE GENOMIC DNA]</scope>
</reference>
<feature type="chain" id="PRO_5002534150" evidence="1">
    <location>
        <begin position="30"/>
        <end position="379"/>
    </location>
</feature>
<name>A0A0G0QQ27_9BACT</name>
<organism evidence="2 3">
    <name type="scientific">Candidatus Daviesbacteria bacterium GW2011_GWC2_40_12</name>
    <dbReference type="NCBI Taxonomy" id="1618431"/>
    <lineage>
        <taxon>Bacteria</taxon>
        <taxon>Candidatus Daviesiibacteriota</taxon>
    </lineage>
</organism>